<feature type="transmembrane region" description="Helical" evidence="1">
    <location>
        <begin position="86"/>
        <end position="106"/>
    </location>
</feature>
<name>A0A9W6R2G0_9PSEU</name>
<keyword evidence="1" id="KW-1133">Transmembrane helix</keyword>
<organism evidence="2 3">
    <name type="scientific">Amycolatopsis taiwanensis</name>
    <dbReference type="NCBI Taxonomy" id="342230"/>
    <lineage>
        <taxon>Bacteria</taxon>
        <taxon>Bacillati</taxon>
        <taxon>Actinomycetota</taxon>
        <taxon>Actinomycetes</taxon>
        <taxon>Pseudonocardiales</taxon>
        <taxon>Pseudonocardiaceae</taxon>
        <taxon>Amycolatopsis</taxon>
    </lineage>
</organism>
<accession>A0A9W6R2G0</accession>
<sequence>MSRANRWRQSAVWLHILTSVGWMTLAVTLVTLMVTAGASDDLAVRVSAMSMAHQLDLHLLAPSANASALTGFLLAAATPWGFFRSWWVLAKFVITIVQLNLGIFLLSPALQAAEDAARAGEENPATGLQIAGTAFMAGAIAFQAWLSVTKPWRRTPFSATGKPPSAPAWVFAGSVWAPLTDLAAGTVLGFPLPLLSTVVLAIRLVTRRRQATPTPPTRRTPVAAS</sequence>
<feature type="transmembrane region" description="Helical" evidence="1">
    <location>
        <begin position="59"/>
        <end position="80"/>
    </location>
</feature>
<dbReference type="RefSeq" id="WP_285488312.1">
    <property type="nucleotide sequence ID" value="NZ_BSTI01000011.1"/>
</dbReference>
<evidence type="ECO:0008006" key="4">
    <source>
        <dbReference type="Google" id="ProtNLM"/>
    </source>
</evidence>
<proteinExistence type="predicted"/>
<keyword evidence="3" id="KW-1185">Reference proteome</keyword>
<evidence type="ECO:0000313" key="2">
    <source>
        <dbReference type="EMBL" id="GLY68291.1"/>
    </source>
</evidence>
<dbReference type="InterPro" id="IPR018729">
    <property type="entry name" value="DUF2269_transmembrane"/>
</dbReference>
<keyword evidence="1" id="KW-0812">Transmembrane</keyword>
<comment type="caution">
    <text evidence="2">The sequence shown here is derived from an EMBL/GenBank/DDBJ whole genome shotgun (WGS) entry which is preliminary data.</text>
</comment>
<reference evidence="2" key="1">
    <citation type="submission" date="2023-03" db="EMBL/GenBank/DDBJ databases">
        <title>Amycolatopsis taiwanensis NBRC 103393.</title>
        <authorList>
            <person name="Ichikawa N."/>
            <person name="Sato H."/>
            <person name="Tonouchi N."/>
        </authorList>
    </citation>
    <scope>NUCLEOTIDE SEQUENCE</scope>
    <source>
        <strain evidence="2">NBRC 103393</strain>
    </source>
</reference>
<dbReference type="AlphaFoldDB" id="A0A9W6R2G0"/>
<evidence type="ECO:0000256" key="1">
    <source>
        <dbReference type="SAM" id="Phobius"/>
    </source>
</evidence>
<feature type="transmembrane region" description="Helical" evidence="1">
    <location>
        <begin position="127"/>
        <end position="146"/>
    </location>
</feature>
<feature type="transmembrane region" description="Helical" evidence="1">
    <location>
        <begin position="12"/>
        <end position="38"/>
    </location>
</feature>
<protein>
    <recommendedName>
        <fullName evidence="4">DUF2269 domain-containing protein</fullName>
    </recommendedName>
</protein>
<dbReference type="EMBL" id="BSTI01000011">
    <property type="protein sequence ID" value="GLY68291.1"/>
    <property type="molecule type" value="Genomic_DNA"/>
</dbReference>
<keyword evidence="1" id="KW-0472">Membrane</keyword>
<dbReference type="Proteomes" id="UP001165136">
    <property type="component" value="Unassembled WGS sequence"/>
</dbReference>
<dbReference type="Pfam" id="PF10027">
    <property type="entry name" value="DUF2269"/>
    <property type="match status" value="1"/>
</dbReference>
<evidence type="ECO:0000313" key="3">
    <source>
        <dbReference type="Proteomes" id="UP001165136"/>
    </source>
</evidence>
<gene>
    <name evidence="2" type="ORF">Atai01_49100</name>
</gene>